<proteinExistence type="predicted"/>
<feature type="chain" id="PRO_5007772105" evidence="2">
    <location>
        <begin position="36"/>
        <end position="483"/>
    </location>
</feature>
<dbReference type="GO" id="GO:0008235">
    <property type="term" value="F:metalloexopeptidase activity"/>
    <property type="evidence" value="ECO:0007669"/>
    <property type="project" value="InterPro"/>
</dbReference>
<feature type="region of interest" description="Disordered" evidence="1">
    <location>
        <begin position="247"/>
        <end position="268"/>
    </location>
</feature>
<keyword evidence="4" id="KW-0031">Aminopeptidase</keyword>
<organism evidence="4 5">
    <name type="scientific">Aurantiacibacter atlanticus</name>
    <dbReference type="NCBI Taxonomy" id="1648404"/>
    <lineage>
        <taxon>Bacteria</taxon>
        <taxon>Pseudomonadati</taxon>
        <taxon>Pseudomonadota</taxon>
        <taxon>Alphaproteobacteria</taxon>
        <taxon>Sphingomonadales</taxon>
        <taxon>Erythrobacteraceae</taxon>
        <taxon>Aurantiacibacter</taxon>
    </lineage>
</organism>
<keyword evidence="5" id="KW-1185">Reference proteome</keyword>
<dbReference type="GO" id="GO:0004177">
    <property type="term" value="F:aminopeptidase activity"/>
    <property type="evidence" value="ECO:0007669"/>
    <property type="project" value="UniProtKB-KW"/>
</dbReference>
<dbReference type="Pfam" id="PF04389">
    <property type="entry name" value="Peptidase_M28"/>
    <property type="match status" value="1"/>
</dbReference>
<feature type="signal peptide" evidence="2">
    <location>
        <begin position="1"/>
        <end position="35"/>
    </location>
</feature>
<dbReference type="InterPro" id="IPR007484">
    <property type="entry name" value="Peptidase_M28"/>
</dbReference>
<keyword evidence="2" id="KW-0732">Signal</keyword>
<dbReference type="Proteomes" id="UP000059113">
    <property type="component" value="Chromosome"/>
</dbReference>
<evidence type="ECO:0000259" key="3">
    <source>
        <dbReference type="Pfam" id="PF04389"/>
    </source>
</evidence>
<dbReference type="STRING" id="1648404.CP97_10050"/>
<dbReference type="Gene3D" id="3.40.630.10">
    <property type="entry name" value="Zn peptidases"/>
    <property type="match status" value="1"/>
</dbReference>
<evidence type="ECO:0000313" key="5">
    <source>
        <dbReference type="Proteomes" id="UP000059113"/>
    </source>
</evidence>
<evidence type="ECO:0000313" key="4">
    <source>
        <dbReference type="EMBL" id="AKQ42289.2"/>
    </source>
</evidence>
<keyword evidence="4" id="KW-0378">Hydrolase</keyword>
<protein>
    <submittedName>
        <fullName evidence="4">Leucine aminopeptidase-related protein</fullName>
    </submittedName>
</protein>
<dbReference type="InterPro" id="IPR045175">
    <property type="entry name" value="M28_fam"/>
</dbReference>
<name>A0A0H4VGV1_9SPHN</name>
<dbReference type="PANTHER" id="PTHR12147:SF26">
    <property type="entry name" value="PEPTIDASE M28 DOMAIN-CONTAINING PROTEIN"/>
    <property type="match status" value="1"/>
</dbReference>
<sequence>MPLAKACARRDTSGMRNLAMIAALTAAALASPTLAQDDPAQSVSLERLQADVETMVAFGTRHTLSSQTDSARGIGAALTWGMGEFEKASAACGGCLDTRFIEDNVSGRRIPDPVLIRNALAIQWGSKRPEEVVIIQGHIDSRGTDVMDAHVDAPGANDNASGSALVLEASRALSQRQYPTTIIYALLSGEEQGLYGGNLLADFATEQGWTVKAVLNNDVVGGSCGSDGICDADHVRVFSEGVRADADDETRAAMRSRGGANDSPSRNLSRWLDGMAEQHTGGLDVRQTWRSDRMGRGGDHLPFLDRGYPAIRFSVAIEDYEHQHQDLRVEDGVTYGDTADEMDFPYLAEVTKLNVRAADRLAHTPMPPVVTAEAAVRTDTLLTWAKVGAADRYRIFHRRTDAPDWIMEPVDVTTSDDPAIFRIIADGPDASFAVENDTISATVNKRGDDYIFGVSACNGSYCSPVSSAVPGGGFYPLPIDSAE</sequence>
<dbReference type="AlphaFoldDB" id="A0A0H4VGV1"/>
<reference evidence="5" key="2">
    <citation type="submission" date="2015-04" db="EMBL/GenBank/DDBJ databases">
        <title>The complete genome sequence of Erythrobacter sp. s21-N3.</title>
        <authorList>
            <person name="Zhuang L."/>
            <person name="Liu Y."/>
            <person name="Shao Z."/>
        </authorList>
    </citation>
    <scope>NUCLEOTIDE SEQUENCE [LARGE SCALE GENOMIC DNA]</scope>
    <source>
        <strain evidence="5">s21-N3</strain>
    </source>
</reference>
<dbReference type="GO" id="GO:0006508">
    <property type="term" value="P:proteolysis"/>
    <property type="evidence" value="ECO:0007669"/>
    <property type="project" value="InterPro"/>
</dbReference>
<evidence type="ECO:0000256" key="1">
    <source>
        <dbReference type="SAM" id="MobiDB-lite"/>
    </source>
</evidence>
<reference evidence="4 5" key="1">
    <citation type="journal article" date="2015" name="Int. J. Syst. Evol. Microbiol.">
        <title>Erythrobacter atlanticus sp. nov., a bacterium from ocean sediment able to degrade polycyclic aromatic hydrocarbons.</title>
        <authorList>
            <person name="Zhuang L."/>
            <person name="Liu Y."/>
            <person name="Wang L."/>
            <person name="Wang W."/>
            <person name="Shao Z."/>
        </authorList>
    </citation>
    <scope>NUCLEOTIDE SEQUENCE [LARGE SCALE GENOMIC DNA]</scope>
    <source>
        <strain evidence="5">s21-N3</strain>
    </source>
</reference>
<dbReference type="KEGG" id="ery:CP97_10050"/>
<keyword evidence="4" id="KW-0645">Protease</keyword>
<dbReference type="SUPFAM" id="SSF53187">
    <property type="entry name" value="Zn-dependent exopeptidases"/>
    <property type="match status" value="1"/>
</dbReference>
<feature type="domain" description="Peptidase M28" evidence="3">
    <location>
        <begin position="123"/>
        <end position="326"/>
    </location>
</feature>
<accession>A0A0H4VGV1</accession>
<dbReference type="EMBL" id="CP011310">
    <property type="protein sequence ID" value="AKQ42289.2"/>
    <property type="molecule type" value="Genomic_DNA"/>
</dbReference>
<gene>
    <name evidence="4" type="ORF">CP97_10050</name>
</gene>
<evidence type="ECO:0000256" key="2">
    <source>
        <dbReference type="SAM" id="SignalP"/>
    </source>
</evidence>
<dbReference type="PANTHER" id="PTHR12147">
    <property type="entry name" value="METALLOPEPTIDASE M28 FAMILY MEMBER"/>
    <property type="match status" value="1"/>
</dbReference>